<reference evidence="9" key="1">
    <citation type="submission" date="2017-02" db="UniProtKB">
        <authorList>
            <consortium name="WormBaseParasite"/>
        </authorList>
    </citation>
    <scope>IDENTIFICATION</scope>
</reference>
<keyword evidence="2 4" id="KW-0863">Zinc-finger</keyword>
<evidence type="ECO:0000313" key="7">
    <source>
        <dbReference type="EMBL" id="VDO14132.1"/>
    </source>
</evidence>
<evidence type="ECO:0000256" key="2">
    <source>
        <dbReference type="ARBA" id="ARBA00022771"/>
    </source>
</evidence>
<dbReference type="Gene3D" id="3.30.40.10">
    <property type="entry name" value="Zinc/RING finger domain, C3HC4 (zinc finger)"/>
    <property type="match status" value="1"/>
</dbReference>
<gene>
    <name evidence="7" type="ORF">HNAJ_LOCUS12799</name>
</gene>
<dbReference type="InterPro" id="IPR013083">
    <property type="entry name" value="Znf_RING/FYVE/PHD"/>
</dbReference>
<dbReference type="InterPro" id="IPR011011">
    <property type="entry name" value="Znf_FYVE_PHD"/>
</dbReference>
<dbReference type="PROSITE" id="PS50016">
    <property type="entry name" value="ZF_PHD_2"/>
    <property type="match status" value="1"/>
</dbReference>
<dbReference type="AlphaFoldDB" id="A0A0R3TY76"/>
<proteinExistence type="predicted"/>
<evidence type="ECO:0000259" key="6">
    <source>
        <dbReference type="PROSITE" id="PS50016"/>
    </source>
</evidence>
<dbReference type="GO" id="GO:0008270">
    <property type="term" value="F:zinc ion binding"/>
    <property type="evidence" value="ECO:0007669"/>
    <property type="project" value="UniProtKB-KW"/>
</dbReference>
<evidence type="ECO:0000256" key="5">
    <source>
        <dbReference type="SAM" id="MobiDB-lite"/>
    </source>
</evidence>
<keyword evidence="1" id="KW-0479">Metal-binding</keyword>
<dbReference type="EMBL" id="UZAE01014668">
    <property type="protein sequence ID" value="VDO14132.1"/>
    <property type="molecule type" value="Genomic_DNA"/>
</dbReference>
<evidence type="ECO:0000313" key="8">
    <source>
        <dbReference type="Proteomes" id="UP000278807"/>
    </source>
</evidence>
<dbReference type="WBParaSite" id="HNAJ_0001282301-mRNA-1">
    <property type="protein sequence ID" value="HNAJ_0001282301-mRNA-1"/>
    <property type="gene ID" value="HNAJ_0001282301"/>
</dbReference>
<dbReference type="SUPFAM" id="SSF57903">
    <property type="entry name" value="FYVE/PHD zinc finger"/>
    <property type="match status" value="1"/>
</dbReference>
<dbReference type="SMART" id="SM00249">
    <property type="entry name" value="PHD"/>
    <property type="match status" value="2"/>
</dbReference>
<name>A0A0R3TY76_RODNA</name>
<sequence length="304" mass="33631">MIQALWLIGSEPQQTESSLSSVNSSSYIAPIKLKSTDIEYSARGKDFSGYVAPLPPPSSNHQPPPPPYDQHSSYYGAPSALASMDHMASSLLRQQHNQQQQQQQSQQSQPLHSLLAQLHPTSYKPYGDVSAINYYGYQQRPYSKPSFVELKGILRHRRSQYPMDAFTCGYCQMHVESGGGGGEGREEGEGVSYSRCFGCGMPVHHFCILRYRGTGGNAVSRTSNSQRLCYPWVCTECKSCWICGSGANEELIICCCECDRGYHGYCLTGSSPGYQSTSFPDDWVCEICRQQDACLAPQQSSAIH</sequence>
<keyword evidence="3" id="KW-0862">Zinc</keyword>
<feature type="compositionally biased region" description="Pro residues" evidence="5">
    <location>
        <begin position="53"/>
        <end position="68"/>
    </location>
</feature>
<dbReference type="STRING" id="102285.A0A0R3TY76"/>
<evidence type="ECO:0000256" key="1">
    <source>
        <dbReference type="ARBA" id="ARBA00022723"/>
    </source>
</evidence>
<reference evidence="7 8" key="2">
    <citation type="submission" date="2018-11" db="EMBL/GenBank/DDBJ databases">
        <authorList>
            <consortium name="Pathogen Informatics"/>
        </authorList>
    </citation>
    <scope>NUCLEOTIDE SEQUENCE [LARGE SCALE GENOMIC DNA]</scope>
</reference>
<dbReference type="InterPro" id="IPR001965">
    <property type="entry name" value="Znf_PHD"/>
</dbReference>
<dbReference type="InterPro" id="IPR019787">
    <property type="entry name" value="Znf_PHD-finger"/>
</dbReference>
<evidence type="ECO:0000256" key="3">
    <source>
        <dbReference type="ARBA" id="ARBA00022833"/>
    </source>
</evidence>
<feature type="domain" description="PHD-type" evidence="6">
    <location>
        <begin position="237"/>
        <end position="291"/>
    </location>
</feature>
<feature type="region of interest" description="Disordered" evidence="5">
    <location>
        <begin position="46"/>
        <end position="76"/>
    </location>
</feature>
<organism evidence="9">
    <name type="scientific">Rodentolepis nana</name>
    <name type="common">Dwarf tapeworm</name>
    <name type="synonym">Hymenolepis nana</name>
    <dbReference type="NCBI Taxonomy" id="102285"/>
    <lineage>
        <taxon>Eukaryota</taxon>
        <taxon>Metazoa</taxon>
        <taxon>Spiralia</taxon>
        <taxon>Lophotrochozoa</taxon>
        <taxon>Platyhelminthes</taxon>
        <taxon>Cestoda</taxon>
        <taxon>Eucestoda</taxon>
        <taxon>Cyclophyllidea</taxon>
        <taxon>Hymenolepididae</taxon>
        <taxon>Rodentolepis</taxon>
    </lineage>
</organism>
<dbReference type="OrthoDB" id="6277496at2759"/>
<keyword evidence="8" id="KW-1185">Reference proteome</keyword>
<protein>
    <submittedName>
        <fullName evidence="9">PHD-type domain-containing protein</fullName>
    </submittedName>
</protein>
<evidence type="ECO:0000313" key="9">
    <source>
        <dbReference type="WBParaSite" id="HNAJ_0001282301-mRNA-1"/>
    </source>
</evidence>
<accession>A0A0R3TY76</accession>
<dbReference type="Proteomes" id="UP000278807">
    <property type="component" value="Unassembled WGS sequence"/>
</dbReference>
<dbReference type="Pfam" id="PF00628">
    <property type="entry name" value="PHD"/>
    <property type="match status" value="1"/>
</dbReference>
<evidence type="ECO:0000256" key="4">
    <source>
        <dbReference type="PROSITE-ProRule" id="PRU00146"/>
    </source>
</evidence>